<evidence type="ECO:0000313" key="1">
    <source>
        <dbReference type="EMBL" id="MDH5164437.1"/>
    </source>
</evidence>
<dbReference type="Gene3D" id="3.75.10.10">
    <property type="entry name" value="L-arginine/glycine Amidinotransferase, Chain A"/>
    <property type="match status" value="1"/>
</dbReference>
<accession>A0AAW6T5Y4</accession>
<dbReference type="AlphaFoldDB" id="A0AAW6T5Y4"/>
<comment type="caution">
    <text evidence="1">The sequence shown here is derived from an EMBL/GenBank/DDBJ whole genome shotgun (WGS) entry which is preliminary data.</text>
</comment>
<dbReference type="Pfam" id="PF19420">
    <property type="entry name" value="DDAH_eukar"/>
    <property type="match status" value="1"/>
</dbReference>
<evidence type="ECO:0000313" key="2">
    <source>
        <dbReference type="Proteomes" id="UP001159179"/>
    </source>
</evidence>
<dbReference type="EMBL" id="JAROYP010000031">
    <property type="protein sequence ID" value="MDH5164437.1"/>
    <property type="molecule type" value="Genomic_DNA"/>
</dbReference>
<gene>
    <name evidence="1" type="ORF">P5X88_26235</name>
</gene>
<name>A0AAW6T5Y4_9BACI</name>
<dbReference type="GO" id="GO:0016990">
    <property type="term" value="F:arginine deiminase activity"/>
    <property type="evidence" value="ECO:0007669"/>
    <property type="project" value="TreeGrafter"/>
</dbReference>
<dbReference type="GO" id="GO:0019546">
    <property type="term" value="P:L-arginine deiminase pathway"/>
    <property type="evidence" value="ECO:0007669"/>
    <property type="project" value="TreeGrafter"/>
</dbReference>
<sequence>MAKSILKNITPVSFDEYGLLKKVIMCEPTFLSVPKRKKSIEQINVEKAVRQHKEFMKALNYYGVKVHLLNADPHHPEQVFTRDIGFVVGNTFFITEMKKETRQKEESFLKNWLKEMNIPYSDLSQDKIEGGDVIIDSRFVYIGISERTTRQSMRHLKHLLPNFKIMSVPFRDKFLHLDCIFNIIAPNEAIIYQGEMTEDKEEFFSSKYNLIKVVREEQNRLGTNVFSIGSKIVFSIPENKNLNRQLRDRGYEVIELDFSEMINAGGSFRCCTLPLEREYVNNKS</sequence>
<dbReference type="Proteomes" id="UP001159179">
    <property type="component" value="Unassembled WGS sequence"/>
</dbReference>
<proteinExistence type="predicted"/>
<organism evidence="1 2">
    <name type="scientific">Heyndrickxia oleronia</name>
    <dbReference type="NCBI Taxonomy" id="38875"/>
    <lineage>
        <taxon>Bacteria</taxon>
        <taxon>Bacillati</taxon>
        <taxon>Bacillota</taxon>
        <taxon>Bacilli</taxon>
        <taxon>Bacillales</taxon>
        <taxon>Bacillaceae</taxon>
        <taxon>Heyndrickxia</taxon>
    </lineage>
</organism>
<dbReference type="RefSeq" id="WP_280619142.1">
    <property type="nucleotide sequence ID" value="NZ_JAROYP010000031.1"/>
</dbReference>
<dbReference type="SUPFAM" id="SSF55909">
    <property type="entry name" value="Pentein"/>
    <property type="match status" value="1"/>
</dbReference>
<dbReference type="PANTHER" id="PTHR47271">
    <property type="entry name" value="ARGININE DEIMINASE"/>
    <property type="match status" value="1"/>
</dbReference>
<protein>
    <submittedName>
        <fullName evidence="1">Arginine deiminase family protein</fullName>
    </submittedName>
</protein>
<reference evidence="1" key="1">
    <citation type="submission" date="2023-03" db="EMBL/GenBank/DDBJ databases">
        <title>Bacterial isolates from washroom surfaces on a university campus.</title>
        <authorList>
            <person name="Holman D.B."/>
            <person name="Gzyl K.E."/>
            <person name="Taheri A.E."/>
        </authorList>
    </citation>
    <scope>NUCLEOTIDE SEQUENCE</scope>
    <source>
        <strain evidence="1">RD03</strain>
    </source>
</reference>
<dbReference type="PANTHER" id="PTHR47271:SF2">
    <property type="entry name" value="ARGININE DEIMINASE"/>
    <property type="match status" value="1"/>
</dbReference>